<proteinExistence type="predicted"/>
<feature type="region of interest" description="Disordered" evidence="1">
    <location>
        <begin position="282"/>
        <end position="312"/>
    </location>
</feature>
<feature type="compositionally biased region" description="Basic and acidic residues" evidence="1">
    <location>
        <begin position="200"/>
        <end position="218"/>
    </location>
</feature>
<gene>
    <name evidence="3" type="ORF">BU16DRAFT_541363</name>
</gene>
<feature type="signal peptide" evidence="2">
    <location>
        <begin position="1"/>
        <end position="22"/>
    </location>
</feature>
<evidence type="ECO:0000313" key="3">
    <source>
        <dbReference type="EMBL" id="KAF2492544.1"/>
    </source>
</evidence>
<keyword evidence="2" id="KW-0732">Signal</keyword>
<evidence type="ECO:0000313" key="4">
    <source>
        <dbReference type="Proteomes" id="UP000799750"/>
    </source>
</evidence>
<sequence length="526" mass="59628">MILQHLPFLLLFASLSFPSTNAVPTDVAFEKPVPLHQVHSVLHIRRHATTIHNGRKINFKLISRAPKNQHCCKDGKQAKKECQGIWKSDECKCNPCKKGEHADNTKSFCLKDGEDCPGDQTKTDKTGCVCKDDTKKVNDGNGKCDLDNDSCPDDQELGLDKRCSCKDKKLVPDRVTGRCEVSDKKGQCKDGQILDPAEGYQDKSKKNPVCIDDRDSKCPKGQIAPSPSDDDRTNPNPACGKEPDEKDKAKCKNGEYVFVTVSDGNAHESCKKTREFDNKKKDKAKSILDDRAKKRKHDDDEKKKKQKDFDDKKKNRMSKCLLYVPLGMSDLKVYEVSPASWTTGFFTEEFIQDDDMLSNKTWFPWDEDNVPFSLDPPKEHDPFQNDTYMALWVSLATEQGDPVTFGPCSKRNLFSGSDKRCQKTRDVDPGSTGDRLEKRWEWLAALIAWFYRLGSRIASALKGIVGRLREPFKKVFKSDRFLKLADKNKGASRDAMQKARKFITEDKRWKDCIAGKEPTKPLPKIS</sequence>
<accession>A0A6A6QKI0</accession>
<dbReference type="OrthoDB" id="3773350at2759"/>
<name>A0A6A6QKI0_9PEZI</name>
<evidence type="ECO:0000256" key="1">
    <source>
        <dbReference type="SAM" id="MobiDB-lite"/>
    </source>
</evidence>
<reference evidence="3" key="1">
    <citation type="journal article" date="2020" name="Stud. Mycol.">
        <title>101 Dothideomycetes genomes: a test case for predicting lifestyles and emergence of pathogens.</title>
        <authorList>
            <person name="Haridas S."/>
            <person name="Albert R."/>
            <person name="Binder M."/>
            <person name="Bloem J."/>
            <person name="Labutti K."/>
            <person name="Salamov A."/>
            <person name="Andreopoulos B."/>
            <person name="Baker S."/>
            <person name="Barry K."/>
            <person name="Bills G."/>
            <person name="Bluhm B."/>
            <person name="Cannon C."/>
            <person name="Castanera R."/>
            <person name="Culley D."/>
            <person name="Daum C."/>
            <person name="Ezra D."/>
            <person name="Gonzalez J."/>
            <person name="Henrissat B."/>
            <person name="Kuo A."/>
            <person name="Liang C."/>
            <person name="Lipzen A."/>
            <person name="Lutzoni F."/>
            <person name="Magnuson J."/>
            <person name="Mondo S."/>
            <person name="Nolan M."/>
            <person name="Ohm R."/>
            <person name="Pangilinan J."/>
            <person name="Park H.-J."/>
            <person name="Ramirez L."/>
            <person name="Alfaro M."/>
            <person name="Sun H."/>
            <person name="Tritt A."/>
            <person name="Yoshinaga Y."/>
            <person name="Zwiers L.-H."/>
            <person name="Turgeon B."/>
            <person name="Goodwin S."/>
            <person name="Spatafora J."/>
            <person name="Crous P."/>
            <person name="Grigoriev I."/>
        </authorList>
    </citation>
    <scope>NUCLEOTIDE SEQUENCE</scope>
    <source>
        <strain evidence="3">CBS 269.34</strain>
    </source>
</reference>
<evidence type="ECO:0000256" key="2">
    <source>
        <dbReference type="SAM" id="SignalP"/>
    </source>
</evidence>
<dbReference type="EMBL" id="MU004193">
    <property type="protein sequence ID" value="KAF2492544.1"/>
    <property type="molecule type" value="Genomic_DNA"/>
</dbReference>
<feature type="chain" id="PRO_5025585438" evidence="2">
    <location>
        <begin position="23"/>
        <end position="526"/>
    </location>
</feature>
<feature type="region of interest" description="Disordered" evidence="1">
    <location>
        <begin position="192"/>
        <end position="248"/>
    </location>
</feature>
<organism evidence="3 4">
    <name type="scientific">Lophium mytilinum</name>
    <dbReference type="NCBI Taxonomy" id="390894"/>
    <lineage>
        <taxon>Eukaryota</taxon>
        <taxon>Fungi</taxon>
        <taxon>Dikarya</taxon>
        <taxon>Ascomycota</taxon>
        <taxon>Pezizomycotina</taxon>
        <taxon>Dothideomycetes</taxon>
        <taxon>Pleosporomycetidae</taxon>
        <taxon>Mytilinidiales</taxon>
        <taxon>Mytilinidiaceae</taxon>
        <taxon>Lophium</taxon>
    </lineage>
</organism>
<keyword evidence="4" id="KW-1185">Reference proteome</keyword>
<dbReference type="Proteomes" id="UP000799750">
    <property type="component" value="Unassembled WGS sequence"/>
</dbReference>
<protein>
    <submittedName>
        <fullName evidence="3">Uncharacterized protein</fullName>
    </submittedName>
</protein>
<dbReference type="AlphaFoldDB" id="A0A6A6QKI0"/>